<keyword evidence="3 5" id="KW-1133">Transmembrane helix</keyword>
<comment type="subcellular location">
    <subcellularLocation>
        <location evidence="1">Membrane</location>
        <topology evidence="1">Multi-pass membrane protein</topology>
    </subcellularLocation>
</comment>
<feature type="transmembrane region" description="Helical" evidence="5">
    <location>
        <begin position="85"/>
        <end position="102"/>
    </location>
</feature>
<name>C5KVA8_PERM5</name>
<evidence type="ECO:0000256" key="4">
    <source>
        <dbReference type="ARBA" id="ARBA00023136"/>
    </source>
</evidence>
<feature type="transmembrane region" description="Helical" evidence="5">
    <location>
        <begin position="6"/>
        <end position="26"/>
    </location>
</feature>
<evidence type="ECO:0000256" key="2">
    <source>
        <dbReference type="ARBA" id="ARBA00022692"/>
    </source>
</evidence>
<evidence type="ECO:0000256" key="5">
    <source>
        <dbReference type="SAM" id="Phobius"/>
    </source>
</evidence>
<dbReference type="PANTHER" id="PTHR22911:SF6">
    <property type="entry name" value="SOLUTE CARRIER FAMILY 35 MEMBER G1"/>
    <property type="match status" value="1"/>
</dbReference>
<feature type="transmembrane region" description="Helical" evidence="5">
    <location>
        <begin position="122"/>
        <end position="141"/>
    </location>
</feature>
<dbReference type="RefSeq" id="XP_002779790.1">
    <property type="nucleotide sequence ID" value="XM_002779744.1"/>
</dbReference>
<protein>
    <submittedName>
        <fullName evidence="7">Transmembrane protein, putative</fullName>
    </submittedName>
</protein>
<dbReference type="GO" id="GO:0016020">
    <property type="term" value="C:membrane"/>
    <property type="evidence" value="ECO:0007669"/>
    <property type="project" value="UniProtKB-SubCell"/>
</dbReference>
<keyword evidence="8" id="KW-1185">Reference proteome</keyword>
<evidence type="ECO:0000259" key="6">
    <source>
        <dbReference type="Pfam" id="PF00892"/>
    </source>
</evidence>
<feature type="domain" description="EamA" evidence="6">
    <location>
        <begin position="2"/>
        <end position="101"/>
    </location>
</feature>
<dbReference type="OrthoDB" id="306876at2759"/>
<feature type="transmembrane region" description="Helical" evidence="5">
    <location>
        <begin position="57"/>
        <end position="78"/>
    </location>
</feature>
<reference evidence="7 8" key="1">
    <citation type="submission" date="2008-07" db="EMBL/GenBank/DDBJ databases">
        <authorList>
            <person name="El-Sayed N."/>
            <person name="Caler E."/>
            <person name="Inman J."/>
            <person name="Amedeo P."/>
            <person name="Hass B."/>
            <person name="Wortman J."/>
        </authorList>
    </citation>
    <scope>NUCLEOTIDE SEQUENCE [LARGE SCALE GENOMIC DNA]</scope>
    <source>
        <strain evidence="8">ATCC 50983 / TXsc</strain>
    </source>
</reference>
<dbReference type="InParanoid" id="C5KVA8"/>
<dbReference type="GeneID" id="9046998"/>
<gene>
    <name evidence="7" type="ORF">Pmar_PMAR026944</name>
</gene>
<dbReference type="InterPro" id="IPR000620">
    <property type="entry name" value="EamA_dom"/>
</dbReference>
<dbReference type="Pfam" id="PF00892">
    <property type="entry name" value="EamA"/>
    <property type="match status" value="1"/>
</dbReference>
<evidence type="ECO:0000256" key="1">
    <source>
        <dbReference type="ARBA" id="ARBA00004141"/>
    </source>
</evidence>
<proteinExistence type="predicted"/>
<feature type="transmembrane region" description="Helical" evidence="5">
    <location>
        <begin position="153"/>
        <end position="173"/>
    </location>
</feature>
<keyword evidence="2 5" id="KW-0812">Transmembrane</keyword>
<accession>C5KVA8</accession>
<sequence length="285" mass="30137">MFARCLVQSLVSGLLALSIGINPLGITGVRFMCLLRGALGSLGNFLLLYAVSRIPMADANTIFFTNPIFTVIYATCLLHEPTARVEVASLIMGFTGVILVMRPTTMFNSLHESPSPITESPLALAACILGAAVSGLVPIIVRRIGESVNHLCLVFYFGITGTLLATTMLLTGVQPLATPASTESFKAFSLLVAICVLGLGTQFTFNKAMQIEKPQVCAVLRSLNVAFTFMWQQVGTADPTSSLSIMGACLIVSSTVAVLLSKILRAGAGGKPQVESSSVQVYGRE</sequence>
<dbReference type="SUPFAM" id="SSF103481">
    <property type="entry name" value="Multidrug resistance efflux transporter EmrE"/>
    <property type="match status" value="1"/>
</dbReference>
<feature type="transmembrane region" description="Helical" evidence="5">
    <location>
        <begin position="185"/>
        <end position="205"/>
    </location>
</feature>
<organism evidence="8">
    <name type="scientific">Perkinsus marinus (strain ATCC 50983 / TXsc)</name>
    <dbReference type="NCBI Taxonomy" id="423536"/>
    <lineage>
        <taxon>Eukaryota</taxon>
        <taxon>Sar</taxon>
        <taxon>Alveolata</taxon>
        <taxon>Perkinsozoa</taxon>
        <taxon>Perkinsea</taxon>
        <taxon>Perkinsida</taxon>
        <taxon>Perkinsidae</taxon>
        <taxon>Perkinsus</taxon>
    </lineage>
</organism>
<keyword evidence="4 5" id="KW-0472">Membrane</keyword>
<dbReference type="EMBL" id="GG676423">
    <property type="protein sequence ID" value="EER11585.1"/>
    <property type="molecule type" value="Genomic_DNA"/>
</dbReference>
<dbReference type="AlphaFoldDB" id="C5KVA8"/>
<evidence type="ECO:0000313" key="7">
    <source>
        <dbReference type="EMBL" id="EER11585.1"/>
    </source>
</evidence>
<dbReference type="Proteomes" id="UP000007800">
    <property type="component" value="Unassembled WGS sequence"/>
</dbReference>
<dbReference type="OMA" id="TFLQITF"/>
<dbReference type="PANTHER" id="PTHR22911">
    <property type="entry name" value="ACYL-MALONYL CONDENSING ENZYME-RELATED"/>
    <property type="match status" value="1"/>
</dbReference>
<evidence type="ECO:0000313" key="8">
    <source>
        <dbReference type="Proteomes" id="UP000007800"/>
    </source>
</evidence>
<evidence type="ECO:0000256" key="3">
    <source>
        <dbReference type="ARBA" id="ARBA00022989"/>
    </source>
</evidence>
<dbReference type="InterPro" id="IPR037185">
    <property type="entry name" value="EmrE-like"/>
</dbReference>